<keyword evidence="4 12" id="KW-0032">Aminotransferase</keyword>
<comment type="similarity">
    <text evidence="3 12">Belongs to the class-V pyridoxal-phosphate-dependent aminotransferase family. SerC subfamily.</text>
</comment>
<comment type="subunit">
    <text evidence="12">Homodimer.</text>
</comment>
<evidence type="ECO:0000313" key="16">
    <source>
        <dbReference type="Proteomes" id="UP000664417"/>
    </source>
</evidence>
<dbReference type="PANTHER" id="PTHR43247:SF1">
    <property type="entry name" value="PHOSPHOSERINE AMINOTRANSFERASE"/>
    <property type="match status" value="1"/>
</dbReference>
<name>A0A8J7Q461_9BACT</name>
<dbReference type="AlphaFoldDB" id="A0A8J7Q461"/>
<gene>
    <name evidence="12 15" type="primary">serC</name>
    <name evidence="15" type="ORF">J3U88_17335</name>
</gene>
<dbReference type="GO" id="GO:0005737">
    <property type="term" value="C:cytoplasm"/>
    <property type="evidence" value="ECO:0007669"/>
    <property type="project" value="UniProtKB-SubCell"/>
</dbReference>
<feature type="domain" description="Aminotransferase class V" evidence="14">
    <location>
        <begin position="4"/>
        <end position="347"/>
    </location>
</feature>
<dbReference type="Gene3D" id="3.90.1150.10">
    <property type="entry name" value="Aspartate Aminotransferase, domain 1"/>
    <property type="match status" value="1"/>
</dbReference>
<dbReference type="InterPro" id="IPR015424">
    <property type="entry name" value="PyrdxlP-dep_Trfase"/>
</dbReference>
<dbReference type="GO" id="GO:0008615">
    <property type="term" value="P:pyridoxine biosynthetic process"/>
    <property type="evidence" value="ECO:0007669"/>
    <property type="project" value="UniProtKB-UniRule"/>
</dbReference>
<feature type="binding site" evidence="12">
    <location>
        <position position="151"/>
    </location>
    <ligand>
        <name>pyridoxal 5'-phosphate</name>
        <dbReference type="ChEBI" id="CHEBI:597326"/>
    </ligand>
</feature>
<reference evidence="15" key="1">
    <citation type="submission" date="2021-03" db="EMBL/GenBank/DDBJ databases">
        <authorList>
            <person name="Wang G."/>
        </authorList>
    </citation>
    <scope>NUCLEOTIDE SEQUENCE</scope>
    <source>
        <strain evidence="15">KCTC 12899</strain>
    </source>
</reference>
<dbReference type="EC" id="2.6.1.52" evidence="12"/>
<dbReference type="GO" id="GO:0030170">
    <property type="term" value="F:pyridoxal phosphate binding"/>
    <property type="evidence" value="ECO:0007669"/>
    <property type="project" value="UniProtKB-UniRule"/>
</dbReference>
<evidence type="ECO:0000256" key="12">
    <source>
        <dbReference type="HAMAP-Rule" id="MF_00160"/>
    </source>
</evidence>
<comment type="subcellular location">
    <subcellularLocation>
        <location evidence="12">Cytoplasm</location>
    </subcellularLocation>
</comment>
<dbReference type="UniPathway" id="UPA00244">
    <property type="reaction ID" value="UER00311"/>
</dbReference>
<evidence type="ECO:0000256" key="6">
    <source>
        <dbReference type="ARBA" id="ARBA00022679"/>
    </source>
</evidence>
<dbReference type="InterPro" id="IPR015421">
    <property type="entry name" value="PyrdxlP-dep_Trfase_major"/>
</dbReference>
<feature type="binding site" evidence="12">
    <location>
        <position position="194"/>
    </location>
    <ligand>
        <name>pyridoxal 5'-phosphate</name>
        <dbReference type="ChEBI" id="CHEBI:597326"/>
    </ligand>
</feature>
<evidence type="ECO:0000256" key="7">
    <source>
        <dbReference type="ARBA" id="ARBA00022898"/>
    </source>
</evidence>
<evidence type="ECO:0000256" key="8">
    <source>
        <dbReference type="ARBA" id="ARBA00023096"/>
    </source>
</evidence>
<keyword evidence="7 12" id="KW-0663">Pyridoxal phosphate</keyword>
<dbReference type="InterPro" id="IPR020578">
    <property type="entry name" value="Aminotrans_V_PyrdxlP_BS"/>
</dbReference>
<dbReference type="FunFam" id="3.90.1150.10:FF:000006">
    <property type="entry name" value="Phosphoserine aminotransferase"/>
    <property type="match status" value="1"/>
</dbReference>
<dbReference type="EMBL" id="JAFREP010000016">
    <property type="protein sequence ID" value="MBO1320242.1"/>
    <property type="molecule type" value="Genomic_DNA"/>
</dbReference>
<evidence type="ECO:0000313" key="15">
    <source>
        <dbReference type="EMBL" id="MBO1320242.1"/>
    </source>
</evidence>
<evidence type="ECO:0000256" key="4">
    <source>
        <dbReference type="ARBA" id="ARBA00022576"/>
    </source>
</evidence>
<dbReference type="NCBIfam" id="NF003764">
    <property type="entry name" value="PRK05355.1"/>
    <property type="match status" value="1"/>
</dbReference>
<comment type="caution">
    <text evidence="12">Lacks conserved residue(s) required for the propagation of feature annotation.</text>
</comment>
<evidence type="ECO:0000256" key="3">
    <source>
        <dbReference type="ARBA" id="ARBA00006904"/>
    </source>
</evidence>
<dbReference type="NCBIfam" id="TIGR01364">
    <property type="entry name" value="serC_1"/>
    <property type="match status" value="1"/>
</dbReference>
<dbReference type="RefSeq" id="WP_207860196.1">
    <property type="nucleotide sequence ID" value="NZ_JAFREP010000016.1"/>
</dbReference>
<evidence type="ECO:0000259" key="14">
    <source>
        <dbReference type="Pfam" id="PF00266"/>
    </source>
</evidence>
<keyword evidence="6 12" id="KW-0808">Transferase</keyword>
<comment type="catalytic activity">
    <reaction evidence="11 12 13">
        <text>O-phospho-L-serine + 2-oxoglutarate = 3-phosphooxypyruvate + L-glutamate</text>
        <dbReference type="Rhea" id="RHEA:14329"/>
        <dbReference type="ChEBI" id="CHEBI:16810"/>
        <dbReference type="ChEBI" id="CHEBI:18110"/>
        <dbReference type="ChEBI" id="CHEBI:29985"/>
        <dbReference type="ChEBI" id="CHEBI:57524"/>
        <dbReference type="EC" id="2.6.1.52"/>
    </reaction>
</comment>
<keyword evidence="8 12" id="KW-0664">Pyridoxine biosynthesis</keyword>
<dbReference type="GO" id="GO:0006564">
    <property type="term" value="P:L-serine biosynthetic process"/>
    <property type="evidence" value="ECO:0007669"/>
    <property type="project" value="UniProtKB-UniRule"/>
</dbReference>
<evidence type="ECO:0000256" key="5">
    <source>
        <dbReference type="ARBA" id="ARBA00022605"/>
    </source>
</evidence>
<dbReference type="Gene3D" id="3.40.640.10">
    <property type="entry name" value="Type I PLP-dependent aspartate aminotransferase-like (Major domain)"/>
    <property type="match status" value="1"/>
</dbReference>
<dbReference type="PIRSF" id="PIRSF000525">
    <property type="entry name" value="SerC"/>
    <property type="match status" value="1"/>
</dbReference>
<keyword evidence="5 12" id="KW-0028">Amino-acid biosynthesis</keyword>
<evidence type="ECO:0000256" key="10">
    <source>
        <dbReference type="ARBA" id="ARBA00047630"/>
    </source>
</evidence>
<comment type="catalytic activity">
    <reaction evidence="10 12">
        <text>4-(phosphooxy)-L-threonine + 2-oxoglutarate = (R)-3-hydroxy-2-oxo-4-phosphooxybutanoate + L-glutamate</text>
        <dbReference type="Rhea" id="RHEA:16573"/>
        <dbReference type="ChEBI" id="CHEBI:16810"/>
        <dbReference type="ChEBI" id="CHEBI:29985"/>
        <dbReference type="ChEBI" id="CHEBI:58452"/>
        <dbReference type="ChEBI" id="CHEBI:58538"/>
        <dbReference type="EC" id="2.6.1.52"/>
    </reaction>
</comment>
<feature type="binding site" evidence="12">
    <location>
        <position position="171"/>
    </location>
    <ligand>
        <name>pyridoxal 5'-phosphate</name>
        <dbReference type="ChEBI" id="CHEBI:597326"/>
    </ligand>
</feature>
<comment type="pathway">
    <text evidence="2 12 13">Amino-acid biosynthesis; L-serine biosynthesis; L-serine from 3-phospho-D-glycerate: step 2/3.</text>
</comment>
<keyword evidence="16" id="KW-1185">Reference proteome</keyword>
<comment type="pathway">
    <text evidence="1 12">Cofactor biosynthesis; pyridoxine 5'-phosphate biosynthesis; pyridoxine 5'-phosphate from D-erythrose 4-phosphate: step 3/5.</text>
</comment>
<dbReference type="FunFam" id="3.40.640.10:FF:000010">
    <property type="entry name" value="Phosphoserine aminotransferase"/>
    <property type="match status" value="1"/>
</dbReference>
<feature type="binding site" evidence="12">
    <location>
        <position position="42"/>
    </location>
    <ligand>
        <name>L-glutamate</name>
        <dbReference type="ChEBI" id="CHEBI:29985"/>
    </ligand>
</feature>
<comment type="cofactor">
    <cofactor evidence="12">
        <name>pyridoxal 5'-phosphate</name>
        <dbReference type="ChEBI" id="CHEBI:597326"/>
    </cofactor>
    <text evidence="12">Binds 1 pyridoxal phosphate per subunit.</text>
</comment>
<feature type="binding site" evidence="12">
    <location>
        <begin position="236"/>
        <end position="237"/>
    </location>
    <ligand>
        <name>pyridoxal 5'-phosphate</name>
        <dbReference type="ChEBI" id="CHEBI:597326"/>
    </ligand>
</feature>
<accession>A0A8J7Q461</accession>
<keyword evidence="9 12" id="KW-0718">Serine biosynthesis</keyword>
<evidence type="ECO:0000256" key="1">
    <source>
        <dbReference type="ARBA" id="ARBA00004915"/>
    </source>
</evidence>
<keyword evidence="12" id="KW-0963">Cytoplasm</keyword>
<dbReference type="HAMAP" id="MF_00160">
    <property type="entry name" value="SerC_aminotrans_5"/>
    <property type="match status" value="1"/>
</dbReference>
<evidence type="ECO:0000256" key="2">
    <source>
        <dbReference type="ARBA" id="ARBA00005099"/>
    </source>
</evidence>
<dbReference type="SUPFAM" id="SSF53383">
    <property type="entry name" value="PLP-dependent transferases"/>
    <property type="match status" value="1"/>
</dbReference>
<organism evidence="15 16">
    <name type="scientific">Acanthopleuribacter pedis</name>
    <dbReference type="NCBI Taxonomy" id="442870"/>
    <lineage>
        <taxon>Bacteria</taxon>
        <taxon>Pseudomonadati</taxon>
        <taxon>Acidobacteriota</taxon>
        <taxon>Holophagae</taxon>
        <taxon>Acanthopleuribacterales</taxon>
        <taxon>Acanthopleuribacteraceae</taxon>
        <taxon>Acanthopleuribacter</taxon>
    </lineage>
</organism>
<dbReference type="InterPro" id="IPR015422">
    <property type="entry name" value="PyrdxlP-dep_Trfase_small"/>
</dbReference>
<feature type="modified residue" description="N6-(pyridoxal phosphate)lysine" evidence="12">
    <location>
        <position position="195"/>
    </location>
</feature>
<dbReference type="InterPro" id="IPR000192">
    <property type="entry name" value="Aminotrans_V_dom"/>
</dbReference>
<comment type="function">
    <text evidence="12">Catalyzes the reversible conversion of 3-phosphohydroxypyruvate to phosphoserine and of 3-hydroxy-2-oxo-4-phosphonooxybutanoate to phosphohydroxythreonine.</text>
</comment>
<sequence>MSRVFNFSAGPSVFPEPVLEKAAAEMLDYRGQGMSVLEMSHRSKMFTDILADTKARLRRLMAIPEDYHILFLQGGAFTQFAMVPINLMRRHRRGAYINTGSWSKKAMAEAKKIGAVSEIASSADSNFNYLPDLPDALPEPADYVHITTNNTIYGTAFSNMPAYGDTPLVGDMSSNILSQVYDVTQFGLIYAGAQKNAGPSGLTMVIIHKDLVGHAPENTPVMLDYQVHVKADSCHNTPPCYAIYLAGLVFEWLEDQGGVPAIETRNRKKAALLYDLLDSSSFFRATVAKPHRGLMNIPFLLADEALNKPFLTKAAEAGLVNLKGHRSVGGMRASIYNAMPLAGVQALVDFMKEFERTYG</sequence>
<dbReference type="InterPro" id="IPR022278">
    <property type="entry name" value="Pser_aminoTfrase"/>
</dbReference>
<evidence type="ECO:0000256" key="9">
    <source>
        <dbReference type="ARBA" id="ARBA00023299"/>
    </source>
</evidence>
<dbReference type="GO" id="GO:0004648">
    <property type="term" value="F:O-phospho-L-serine:2-oxoglutarate aminotransferase activity"/>
    <property type="evidence" value="ECO:0007669"/>
    <property type="project" value="UniProtKB-UniRule"/>
</dbReference>
<protein>
    <recommendedName>
        <fullName evidence="12">Phosphoserine aminotransferase</fullName>
        <ecNumber evidence="12">2.6.1.52</ecNumber>
    </recommendedName>
    <alternativeName>
        <fullName evidence="12">Phosphohydroxythreonine aminotransferase</fullName>
        <shortName evidence="12">PSAT</shortName>
    </alternativeName>
</protein>
<dbReference type="PROSITE" id="PS00595">
    <property type="entry name" value="AA_TRANSFER_CLASS_5"/>
    <property type="match status" value="1"/>
</dbReference>
<dbReference type="Pfam" id="PF00266">
    <property type="entry name" value="Aminotran_5"/>
    <property type="match status" value="1"/>
</dbReference>
<comment type="caution">
    <text evidence="15">The sequence shown here is derived from an EMBL/GenBank/DDBJ whole genome shotgun (WGS) entry which is preliminary data.</text>
</comment>
<proteinExistence type="inferred from homology"/>
<feature type="binding site" evidence="12">
    <location>
        <position position="102"/>
    </location>
    <ligand>
        <name>pyridoxal 5'-phosphate</name>
        <dbReference type="ChEBI" id="CHEBI:597326"/>
    </ligand>
</feature>
<evidence type="ECO:0000256" key="11">
    <source>
        <dbReference type="ARBA" id="ARBA00049007"/>
    </source>
</evidence>
<evidence type="ECO:0000256" key="13">
    <source>
        <dbReference type="RuleBase" id="RU004505"/>
    </source>
</evidence>
<dbReference type="PANTHER" id="PTHR43247">
    <property type="entry name" value="PHOSPHOSERINE AMINOTRANSFERASE"/>
    <property type="match status" value="1"/>
</dbReference>
<dbReference type="Proteomes" id="UP000664417">
    <property type="component" value="Unassembled WGS sequence"/>
</dbReference>
<dbReference type="UniPathway" id="UPA00135">
    <property type="reaction ID" value="UER00197"/>
</dbReference>